<name>A0ABQ9MJ85_HEVBR</name>
<dbReference type="Gene3D" id="2.60.40.420">
    <property type="entry name" value="Cupredoxins - blue copper proteins"/>
    <property type="match status" value="1"/>
</dbReference>
<feature type="region of interest" description="Disordered" evidence="1">
    <location>
        <begin position="128"/>
        <end position="194"/>
    </location>
</feature>
<feature type="compositionally biased region" description="Pro residues" evidence="1">
    <location>
        <begin position="136"/>
        <end position="151"/>
    </location>
</feature>
<accession>A0ABQ9MJ85</accession>
<feature type="compositionally biased region" description="Low complexity" evidence="1">
    <location>
        <begin position="165"/>
        <end position="181"/>
    </location>
</feature>
<evidence type="ECO:0000256" key="2">
    <source>
        <dbReference type="SAM" id="SignalP"/>
    </source>
</evidence>
<dbReference type="EMBL" id="JARPOI010000006">
    <property type="protein sequence ID" value="KAJ9179035.1"/>
    <property type="molecule type" value="Genomic_DNA"/>
</dbReference>
<dbReference type="Proteomes" id="UP001174677">
    <property type="component" value="Chromosome 6"/>
</dbReference>
<feature type="chain" id="PRO_5047245566" description="Phytocyanin domain-containing protein" evidence="2">
    <location>
        <begin position="23"/>
        <end position="213"/>
    </location>
</feature>
<keyword evidence="2" id="KW-0732">Signal</keyword>
<dbReference type="SUPFAM" id="SSF49503">
    <property type="entry name" value="Cupredoxins"/>
    <property type="match status" value="1"/>
</dbReference>
<feature type="domain" description="Phytocyanin" evidence="3">
    <location>
        <begin position="24"/>
        <end position="129"/>
    </location>
</feature>
<evidence type="ECO:0000259" key="3">
    <source>
        <dbReference type="PROSITE" id="PS51485"/>
    </source>
</evidence>
<evidence type="ECO:0000313" key="5">
    <source>
        <dbReference type="Proteomes" id="UP001174677"/>
    </source>
</evidence>
<evidence type="ECO:0000313" key="4">
    <source>
        <dbReference type="EMBL" id="KAJ9179035.1"/>
    </source>
</evidence>
<dbReference type="PANTHER" id="PTHR33021">
    <property type="entry name" value="BLUE COPPER PROTEIN"/>
    <property type="match status" value="1"/>
</dbReference>
<sequence>MARFISVAFGFVSVVLLQCAAAQTVHVVGDNIGYWTIPQGGAQAYTNWANGKNFVVGDILTFNFTTNEHDVLRVQKDSFDACSSSNSIGNVITAGPVNITLDDAGDHYYICTFSQHCQFGQKLAITVSSSGGAPGASPPSTTPRLSPPTTPSPTNTPALCPPDAPAGAPTSPSTPPGAMGPNVNTPPPPGSSSSKVLAGISFSTLAVLMGLFF</sequence>
<organism evidence="4 5">
    <name type="scientific">Hevea brasiliensis</name>
    <name type="common">Para rubber tree</name>
    <name type="synonym">Siphonia brasiliensis</name>
    <dbReference type="NCBI Taxonomy" id="3981"/>
    <lineage>
        <taxon>Eukaryota</taxon>
        <taxon>Viridiplantae</taxon>
        <taxon>Streptophyta</taxon>
        <taxon>Embryophyta</taxon>
        <taxon>Tracheophyta</taxon>
        <taxon>Spermatophyta</taxon>
        <taxon>Magnoliopsida</taxon>
        <taxon>eudicotyledons</taxon>
        <taxon>Gunneridae</taxon>
        <taxon>Pentapetalae</taxon>
        <taxon>rosids</taxon>
        <taxon>fabids</taxon>
        <taxon>Malpighiales</taxon>
        <taxon>Euphorbiaceae</taxon>
        <taxon>Crotonoideae</taxon>
        <taxon>Micrandreae</taxon>
        <taxon>Hevea</taxon>
    </lineage>
</organism>
<dbReference type="InterPro" id="IPR003245">
    <property type="entry name" value="Phytocyanin_dom"/>
</dbReference>
<dbReference type="Pfam" id="PF02298">
    <property type="entry name" value="Cu_bind_like"/>
    <property type="match status" value="1"/>
</dbReference>
<dbReference type="InterPro" id="IPR008972">
    <property type="entry name" value="Cupredoxin"/>
</dbReference>
<dbReference type="PROSITE" id="PS51485">
    <property type="entry name" value="PHYTOCYANIN"/>
    <property type="match status" value="1"/>
</dbReference>
<reference evidence="4" key="1">
    <citation type="journal article" date="2023" name="Plant Biotechnol. J.">
        <title>Chromosome-level wild Hevea brasiliensis genome provides new tools for genomic-assisted breeding and valuable loci to elevate rubber yield.</title>
        <authorList>
            <person name="Cheng H."/>
            <person name="Song X."/>
            <person name="Hu Y."/>
            <person name="Wu T."/>
            <person name="Yang Q."/>
            <person name="An Z."/>
            <person name="Feng S."/>
            <person name="Deng Z."/>
            <person name="Wu W."/>
            <person name="Zeng X."/>
            <person name="Tu M."/>
            <person name="Wang X."/>
            <person name="Huang H."/>
        </authorList>
    </citation>
    <scope>NUCLEOTIDE SEQUENCE</scope>
    <source>
        <strain evidence="4">MT/VB/25A 57/8</strain>
    </source>
</reference>
<dbReference type="PANTHER" id="PTHR33021:SF189">
    <property type="entry name" value="CUCUMBER PEELING CUPREDOXIN-LIKE"/>
    <property type="match status" value="1"/>
</dbReference>
<dbReference type="InterPro" id="IPR039391">
    <property type="entry name" value="Phytocyanin-like"/>
</dbReference>
<gene>
    <name evidence="4" type="ORF">P3X46_010864</name>
</gene>
<keyword evidence="5" id="KW-1185">Reference proteome</keyword>
<protein>
    <recommendedName>
        <fullName evidence="3">Phytocyanin domain-containing protein</fullName>
    </recommendedName>
</protein>
<proteinExistence type="predicted"/>
<comment type="caution">
    <text evidence="4">The sequence shown here is derived from an EMBL/GenBank/DDBJ whole genome shotgun (WGS) entry which is preliminary data.</text>
</comment>
<evidence type="ECO:0000256" key="1">
    <source>
        <dbReference type="SAM" id="MobiDB-lite"/>
    </source>
</evidence>
<feature type="signal peptide" evidence="2">
    <location>
        <begin position="1"/>
        <end position="22"/>
    </location>
</feature>